<feature type="transmembrane region" description="Helical" evidence="7">
    <location>
        <begin position="138"/>
        <end position="156"/>
    </location>
</feature>
<evidence type="ECO:0000256" key="3">
    <source>
        <dbReference type="ARBA" id="ARBA00022475"/>
    </source>
</evidence>
<dbReference type="InterPro" id="IPR020846">
    <property type="entry name" value="MFS_dom"/>
</dbReference>
<dbReference type="Gene3D" id="1.20.1250.20">
    <property type="entry name" value="MFS general substrate transporter like domains"/>
    <property type="match status" value="1"/>
</dbReference>
<feature type="transmembrane region" description="Helical" evidence="7">
    <location>
        <begin position="9"/>
        <end position="31"/>
    </location>
</feature>
<feature type="transmembrane region" description="Helical" evidence="7">
    <location>
        <begin position="273"/>
        <end position="291"/>
    </location>
</feature>
<dbReference type="SUPFAM" id="SSF103473">
    <property type="entry name" value="MFS general substrate transporter"/>
    <property type="match status" value="1"/>
</dbReference>
<dbReference type="CDD" id="cd06173">
    <property type="entry name" value="MFS_MefA_like"/>
    <property type="match status" value="1"/>
</dbReference>
<evidence type="ECO:0000259" key="8">
    <source>
        <dbReference type="PROSITE" id="PS50850"/>
    </source>
</evidence>
<feature type="transmembrane region" description="Helical" evidence="7">
    <location>
        <begin position="340"/>
        <end position="359"/>
    </location>
</feature>
<evidence type="ECO:0000256" key="2">
    <source>
        <dbReference type="ARBA" id="ARBA00022448"/>
    </source>
</evidence>
<keyword evidence="4 7" id="KW-0812">Transmembrane</keyword>
<organism evidence="9 10">
    <name type="scientific">Cytobacillus purgationiresistens</name>
    <dbReference type="NCBI Taxonomy" id="863449"/>
    <lineage>
        <taxon>Bacteria</taxon>
        <taxon>Bacillati</taxon>
        <taxon>Bacillota</taxon>
        <taxon>Bacilli</taxon>
        <taxon>Bacillales</taxon>
        <taxon>Bacillaceae</taxon>
        <taxon>Cytobacillus</taxon>
    </lineage>
</organism>
<dbReference type="Proteomes" id="UP001238088">
    <property type="component" value="Unassembled WGS sequence"/>
</dbReference>
<keyword evidence="10" id="KW-1185">Reference proteome</keyword>
<feature type="transmembrane region" description="Helical" evidence="7">
    <location>
        <begin position="37"/>
        <end position="58"/>
    </location>
</feature>
<feature type="transmembrane region" description="Helical" evidence="7">
    <location>
        <begin position="246"/>
        <end position="266"/>
    </location>
</feature>
<dbReference type="EMBL" id="JAUSUB010000038">
    <property type="protein sequence ID" value="MDQ0273386.1"/>
    <property type="molecule type" value="Genomic_DNA"/>
</dbReference>
<comment type="subcellular location">
    <subcellularLocation>
        <location evidence="1">Cell membrane</location>
        <topology evidence="1">Multi-pass membrane protein</topology>
    </subcellularLocation>
</comment>
<evidence type="ECO:0000256" key="7">
    <source>
        <dbReference type="SAM" id="Phobius"/>
    </source>
</evidence>
<name>A0ABU0AQ19_9BACI</name>
<dbReference type="InterPro" id="IPR011701">
    <property type="entry name" value="MFS"/>
</dbReference>
<keyword evidence="6 7" id="KW-0472">Membrane</keyword>
<feature type="transmembrane region" description="Helical" evidence="7">
    <location>
        <begin position="204"/>
        <end position="226"/>
    </location>
</feature>
<evidence type="ECO:0000256" key="5">
    <source>
        <dbReference type="ARBA" id="ARBA00022989"/>
    </source>
</evidence>
<evidence type="ECO:0000256" key="4">
    <source>
        <dbReference type="ARBA" id="ARBA00022692"/>
    </source>
</evidence>
<accession>A0ABU0AQ19</accession>
<dbReference type="PANTHER" id="PTHR23513">
    <property type="entry name" value="INTEGRAL MEMBRANE EFFLUX PROTEIN-RELATED"/>
    <property type="match status" value="1"/>
</dbReference>
<keyword evidence="3" id="KW-1003">Cell membrane</keyword>
<feature type="transmembrane region" description="Helical" evidence="7">
    <location>
        <begin position="365"/>
        <end position="383"/>
    </location>
</feature>
<keyword evidence="2" id="KW-0813">Transport</keyword>
<feature type="domain" description="Major facilitator superfamily (MFS) profile" evidence="8">
    <location>
        <begin position="1"/>
        <end position="185"/>
    </location>
</feature>
<comment type="caution">
    <text evidence="9">The sequence shown here is derived from an EMBL/GenBank/DDBJ whole genome shotgun (WGS) entry which is preliminary data.</text>
</comment>
<gene>
    <name evidence="9" type="ORF">J2S17_005318</name>
</gene>
<dbReference type="PROSITE" id="PS50850">
    <property type="entry name" value="MFS"/>
    <property type="match status" value="1"/>
</dbReference>
<evidence type="ECO:0000256" key="1">
    <source>
        <dbReference type="ARBA" id="ARBA00004651"/>
    </source>
</evidence>
<reference evidence="9 10" key="1">
    <citation type="submission" date="2023-07" db="EMBL/GenBank/DDBJ databases">
        <title>Genomic Encyclopedia of Type Strains, Phase IV (KMG-IV): sequencing the most valuable type-strain genomes for metagenomic binning, comparative biology and taxonomic classification.</title>
        <authorList>
            <person name="Goeker M."/>
        </authorList>
    </citation>
    <scope>NUCLEOTIDE SEQUENCE [LARGE SCALE GENOMIC DNA]</scope>
    <source>
        <strain evidence="9 10">DSM 23494</strain>
    </source>
</reference>
<dbReference type="PANTHER" id="PTHR23513:SF6">
    <property type="entry name" value="MAJOR FACILITATOR SUPERFAMILY ASSOCIATED DOMAIN-CONTAINING PROTEIN"/>
    <property type="match status" value="1"/>
</dbReference>
<dbReference type="RefSeq" id="WP_307479421.1">
    <property type="nucleotide sequence ID" value="NZ_JAUSUB010000038.1"/>
</dbReference>
<evidence type="ECO:0000313" key="10">
    <source>
        <dbReference type="Proteomes" id="UP001238088"/>
    </source>
</evidence>
<sequence>MNLNIIKLIIVQALSNFASSLLLYFFIFQTMNNTQSAIATGSIGAMAIIPSLILFPFVGYLIDRFSKKKLLICCISIQIIFLTVFLFMEPFFSESLFLINVLIFIVFLFRTFISPIIDTVIPHFVKKEELHKANSNVNIFNTIVDISSPIVASLLFLGQFGLTLLCIVFYVLCLIVTCFLDMSLIKSNPSNMSLIKDILEGYRFIFKSKILLTLVISFSVLNLLIVPLNSVIFPVLSSSFYMEGTLGTGFLISAYSAGFLIGGIVFRLLKISYYNGIISSTAFLVIAFIIYTIHDHIFMGILGAFSSGFAILGIVVYSTSLFQYITPENIRGRVFTARKTLSMSLGPVGIFVFGSLITLYEITTIMLIFCFITIVLLFVIIFITKKKNSNFYGNETSL</sequence>
<evidence type="ECO:0000313" key="9">
    <source>
        <dbReference type="EMBL" id="MDQ0273386.1"/>
    </source>
</evidence>
<protein>
    <submittedName>
        <fullName evidence="9">MFS family permease</fullName>
    </submittedName>
</protein>
<feature type="transmembrane region" description="Helical" evidence="7">
    <location>
        <begin position="162"/>
        <end position="184"/>
    </location>
</feature>
<feature type="transmembrane region" description="Helical" evidence="7">
    <location>
        <begin position="297"/>
        <end position="319"/>
    </location>
</feature>
<evidence type="ECO:0000256" key="6">
    <source>
        <dbReference type="ARBA" id="ARBA00023136"/>
    </source>
</evidence>
<feature type="transmembrane region" description="Helical" evidence="7">
    <location>
        <begin position="97"/>
        <end position="117"/>
    </location>
</feature>
<proteinExistence type="predicted"/>
<feature type="transmembrane region" description="Helical" evidence="7">
    <location>
        <begin position="70"/>
        <end position="91"/>
    </location>
</feature>
<dbReference type="InterPro" id="IPR036259">
    <property type="entry name" value="MFS_trans_sf"/>
</dbReference>
<dbReference type="Pfam" id="PF07690">
    <property type="entry name" value="MFS_1"/>
    <property type="match status" value="1"/>
</dbReference>
<keyword evidence="5 7" id="KW-1133">Transmembrane helix</keyword>